<evidence type="ECO:0000256" key="3">
    <source>
        <dbReference type="ARBA" id="ARBA00023125"/>
    </source>
</evidence>
<evidence type="ECO:0000256" key="4">
    <source>
        <dbReference type="ARBA" id="ARBA00023163"/>
    </source>
</evidence>
<protein>
    <submittedName>
        <fullName evidence="7">TetR family transcriptional regulator</fullName>
    </submittedName>
</protein>
<dbReference type="GO" id="GO:0003700">
    <property type="term" value="F:DNA-binding transcription factor activity"/>
    <property type="evidence" value="ECO:0007669"/>
    <property type="project" value="TreeGrafter"/>
</dbReference>
<sequence length="206" mass="23636">MVTGRKSKARVTTTAHDERRLEIILHSADLFDKVGYHKMTMQMLADEAGMGKPTLYHYFPSKAEILFEMHQIHMDALLGDLNADAETCADNAELLVKACASALRQIAEHPGYVRAFMDHYSDLEDKHRKQIRKRRDEYLERIRNIITDGMSSGRFQKLDPDVTVFAFLGICNWAYKWYPSMAEASPPDVMAKKLCQVILDGIKRQK</sequence>
<evidence type="ECO:0000313" key="7">
    <source>
        <dbReference type="EMBL" id="TCG04855.1"/>
    </source>
</evidence>
<organism evidence="7 8">
    <name type="scientific">Paraburkholderia steynii</name>
    <dbReference type="NCBI Taxonomy" id="1245441"/>
    <lineage>
        <taxon>Bacteria</taxon>
        <taxon>Pseudomonadati</taxon>
        <taxon>Pseudomonadota</taxon>
        <taxon>Betaproteobacteria</taxon>
        <taxon>Burkholderiales</taxon>
        <taxon>Burkholderiaceae</taxon>
        <taxon>Paraburkholderia</taxon>
    </lineage>
</organism>
<dbReference type="Gene3D" id="1.10.10.60">
    <property type="entry name" value="Homeodomain-like"/>
    <property type="match status" value="1"/>
</dbReference>
<accession>A0A4R0X8H4</accession>
<dbReference type="SUPFAM" id="SSF48498">
    <property type="entry name" value="Tetracyclin repressor-like, C-terminal domain"/>
    <property type="match status" value="1"/>
</dbReference>
<dbReference type="AlphaFoldDB" id="A0A4R0X8H4"/>
<dbReference type="GO" id="GO:0000976">
    <property type="term" value="F:transcription cis-regulatory region binding"/>
    <property type="evidence" value="ECO:0007669"/>
    <property type="project" value="TreeGrafter"/>
</dbReference>
<dbReference type="InterPro" id="IPR041490">
    <property type="entry name" value="KstR2_TetR_C"/>
</dbReference>
<evidence type="ECO:0000313" key="8">
    <source>
        <dbReference type="Proteomes" id="UP000294200"/>
    </source>
</evidence>
<dbReference type="SUPFAM" id="SSF46689">
    <property type="entry name" value="Homeodomain-like"/>
    <property type="match status" value="1"/>
</dbReference>
<dbReference type="InterPro" id="IPR050109">
    <property type="entry name" value="HTH-type_TetR-like_transc_reg"/>
</dbReference>
<dbReference type="Pfam" id="PF00440">
    <property type="entry name" value="TetR_N"/>
    <property type="match status" value="1"/>
</dbReference>
<proteinExistence type="predicted"/>
<dbReference type="InterPro" id="IPR001647">
    <property type="entry name" value="HTH_TetR"/>
</dbReference>
<keyword evidence="3 5" id="KW-0238">DNA-binding</keyword>
<name>A0A4R0X8H4_9BURK</name>
<evidence type="ECO:0000256" key="1">
    <source>
        <dbReference type="ARBA" id="ARBA00022491"/>
    </source>
</evidence>
<comment type="caution">
    <text evidence="7">The sequence shown here is derived from an EMBL/GenBank/DDBJ whole genome shotgun (WGS) entry which is preliminary data.</text>
</comment>
<dbReference type="EMBL" id="MWML01000214">
    <property type="protein sequence ID" value="TCG04855.1"/>
    <property type="molecule type" value="Genomic_DNA"/>
</dbReference>
<dbReference type="Pfam" id="PF17932">
    <property type="entry name" value="TetR_C_24"/>
    <property type="match status" value="1"/>
</dbReference>
<evidence type="ECO:0000259" key="6">
    <source>
        <dbReference type="PROSITE" id="PS50977"/>
    </source>
</evidence>
<dbReference type="InterPro" id="IPR009057">
    <property type="entry name" value="Homeodomain-like_sf"/>
</dbReference>
<keyword evidence="1" id="KW-0678">Repressor</keyword>
<dbReference type="InterPro" id="IPR036271">
    <property type="entry name" value="Tet_transcr_reg_TetR-rel_C_sf"/>
</dbReference>
<dbReference type="Proteomes" id="UP000294200">
    <property type="component" value="Unassembled WGS sequence"/>
</dbReference>
<evidence type="ECO:0000256" key="2">
    <source>
        <dbReference type="ARBA" id="ARBA00023015"/>
    </source>
</evidence>
<feature type="domain" description="HTH tetR-type" evidence="6">
    <location>
        <begin position="17"/>
        <end position="77"/>
    </location>
</feature>
<gene>
    <name evidence="7" type="ORF">BZM27_37915</name>
</gene>
<reference evidence="7 8" key="1">
    <citation type="submission" date="2017-02" db="EMBL/GenBank/DDBJ databases">
        <title>Paraburkholderia sophoroidis sp. nov. and Paraburkholderia steynii sp. nov. rhizobial symbionts of the fynbos legume Hypocalyptus sophoroides.</title>
        <authorList>
            <person name="Steenkamp E.T."/>
            <person name="Beukes C.W."/>
            <person name="Van Zyl E."/>
            <person name="Avontuur J."/>
            <person name="Chan W.Y."/>
            <person name="Hassen A."/>
            <person name="Palmer M."/>
            <person name="Mthombeni L."/>
            <person name="Phalane F."/>
            <person name="Sereme K."/>
            <person name="Venter S.N."/>
        </authorList>
    </citation>
    <scope>NUCLEOTIDE SEQUENCE [LARGE SCALE GENOMIC DNA]</scope>
    <source>
        <strain evidence="7 8">HC1.1ba</strain>
    </source>
</reference>
<feature type="DNA-binding region" description="H-T-H motif" evidence="5">
    <location>
        <begin position="40"/>
        <end position="59"/>
    </location>
</feature>
<keyword evidence="8" id="KW-1185">Reference proteome</keyword>
<dbReference type="PROSITE" id="PS50977">
    <property type="entry name" value="HTH_TETR_2"/>
    <property type="match status" value="1"/>
</dbReference>
<keyword evidence="2" id="KW-0805">Transcription regulation</keyword>
<dbReference type="Gene3D" id="1.10.357.10">
    <property type="entry name" value="Tetracycline Repressor, domain 2"/>
    <property type="match status" value="1"/>
</dbReference>
<dbReference type="PANTHER" id="PTHR30055:SF175">
    <property type="entry name" value="HTH-TYPE TRANSCRIPTIONAL REPRESSOR KSTR2"/>
    <property type="match status" value="1"/>
</dbReference>
<dbReference type="PRINTS" id="PR00455">
    <property type="entry name" value="HTHTETR"/>
</dbReference>
<keyword evidence="4" id="KW-0804">Transcription</keyword>
<evidence type="ECO:0000256" key="5">
    <source>
        <dbReference type="PROSITE-ProRule" id="PRU00335"/>
    </source>
</evidence>
<dbReference type="PANTHER" id="PTHR30055">
    <property type="entry name" value="HTH-TYPE TRANSCRIPTIONAL REGULATOR RUTR"/>
    <property type="match status" value="1"/>
</dbReference>